<dbReference type="Gene3D" id="2.130.10.10">
    <property type="entry name" value="YVTN repeat-like/Quinoprotein amine dehydrogenase"/>
    <property type="match status" value="1"/>
</dbReference>
<evidence type="ECO:0000313" key="1">
    <source>
        <dbReference type="EMBL" id="GLS25177.1"/>
    </source>
</evidence>
<gene>
    <name evidence="1" type="ORF">GCM10007877_08910</name>
</gene>
<dbReference type="PANTHER" id="PTHR34512:SF30">
    <property type="entry name" value="OUTER MEMBRANE PROTEIN ASSEMBLY FACTOR BAMB"/>
    <property type="match status" value="1"/>
</dbReference>
<accession>A0AA37WNQ0</accession>
<dbReference type="InterPro" id="IPR015943">
    <property type="entry name" value="WD40/YVTN_repeat-like_dom_sf"/>
</dbReference>
<dbReference type="AlphaFoldDB" id="A0AA37WNQ0"/>
<reference evidence="1 2" key="1">
    <citation type="journal article" date="2014" name="Int. J. Syst. Evol. Microbiol.">
        <title>Complete genome sequence of Corynebacterium casei LMG S-19264T (=DSM 44701T), isolated from a smear-ripened cheese.</title>
        <authorList>
            <consortium name="US DOE Joint Genome Institute (JGI-PGF)"/>
            <person name="Walter F."/>
            <person name="Albersmeier A."/>
            <person name="Kalinowski J."/>
            <person name="Ruckert C."/>
        </authorList>
    </citation>
    <scope>NUCLEOTIDE SEQUENCE [LARGE SCALE GENOMIC DNA]</scope>
    <source>
        <strain evidence="1 2">NBRC 110095</strain>
    </source>
</reference>
<dbReference type="SUPFAM" id="SSF50998">
    <property type="entry name" value="Quinoprotein alcohol dehydrogenase-like"/>
    <property type="match status" value="2"/>
</dbReference>
<keyword evidence="2" id="KW-1185">Reference proteome</keyword>
<sequence length="656" mass="72794">MDMYRHITLIAVFIFCFANTNVFAKELWRVNLGGEIKWHQVTEIGDLIASTNAGLVRIDQNTGQIAWRLKQLANLDRNALLQIEGSPFYGIQANNQFYMVDPFSGEVLFDSTDVDIQGIDHTYFVYDQGTVLLSGQSRYSNQTSIVLVELNSGKVLWQKTVDYKKIVNVVSMDSDHMMVLSLLKYYKVRKKDGGVVWEKLTEPSLGAVMNGPMKELLGNYIEDTFADVDFDMQSVWSYDQSKLIMLIDKSESSATGAVAFDPNTGEIVWETDYPYYIGKILPLKSGLLLMSERAPNGPAKTNILGFKVNLIDYQTGKGMLGKKGKGLRIKGGEVDYKMTSKGMLIAVKNPKKSFIYELDFATGAFTTKKPAKVKGYIQSLFETDKGLFCVTSKGVNVLDASSGKWKITKDIKANVDLAQQKGKLIYTVGKEGKNQVVNVVNSDSNQVSQFNKAPLAFQKETPESLELLDDGLFISSSQNIAKYDFSGNLQFQKYFPEPKERGYSKALVFGQALAFTALAAGSFDSAKSAAKDRNETDNGEYVKNMVDLGLESYGIASQAFQHLLARYKASTSYRDFMLILTLEGKRMLLKKVSKSTGKVLGALDMGAFGFNVLKAPNKNYLFYDTNEGQVPAYVADPVTQAIYVRTANSVLAAHSI</sequence>
<evidence type="ECO:0000313" key="2">
    <source>
        <dbReference type="Proteomes" id="UP001156870"/>
    </source>
</evidence>
<protein>
    <recommendedName>
        <fullName evidence="3">PQQ-binding-like beta-propeller repeat protein</fullName>
    </recommendedName>
</protein>
<name>A0AA37WNQ0_9GAMM</name>
<dbReference type="InterPro" id="IPR011047">
    <property type="entry name" value="Quinoprotein_ADH-like_sf"/>
</dbReference>
<comment type="caution">
    <text evidence="1">The sequence shown here is derived from an EMBL/GenBank/DDBJ whole genome shotgun (WGS) entry which is preliminary data.</text>
</comment>
<dbReference type="PANTHER" id="PTHR34512">
    <property type="entry name" value="CELL SURFACE PROTEIN"/>
    <property type="match status" value="1"/>
</dbReference>
<dbReference type="EMBL" id="BSPD01000023">
    <property type="protein sequence ID" value="GLS25177.1"/>
    <property type="molecule type" value="Genomic_DNA"/>
</dbReference>
<evidence type="ECO:0008006" key="3">
    <source>
        <dbReference type="Google" id="ProtNLM"/>
    </source>
</evidence>
<proteinExistence type="predicted"/>
<organism evidence="1 2">
    <name type="scientific">Marinibactrum halimedae</name>
    <dbReference type="NCBI Taxonomy" id="1444977"/>
    <lineage>
        <taxon>Bacteria</taxon>
        <taxon>Pseudomonadati</taxon>
        <taxon>Pseudomonadota</taxon>
        <taxon>Gammaproteobacteria</taxon>
        <taxon>Cellvibrionales</taxon>
        <taxon>Cellvibrionaceae</taxon>
        <taxon>Marinibactrum</taxon>
    </lineage>
</organism>
<dbReference type="RefSeq" id="WP_232595284.1">
    <property type="nucleotide sequence ID" value="NZ_BSPD01000023.1"/>
</dbReference>
<dbReference type="Proteomes" id="UP001156870">
    <property type="component" value="Unassembled WGS sequence"/>
</dbReference>